<keyword evidence="4" id="KW-1185">Reference proteome</keyword>
<dbReference type="SMART" id="SM00271">
    <property type="entry name" value="DnaJ"/>
    <property type="match status" value="1"/>
</dbReference>
<dbReference type="PROSITE" id="PS50076">
    <property type="entry name" value="DNAJ_2"/>
    <property type="match status" value="1"/>
</dbReference>
<dbReference type="GO" id="GO:0051082">
    <property type="term" value="F:unfolded protein binding"/>
    <property type="evidence" value="ECO:0007669"/>
    <property type="project" value="InterPro"/>
</dbReference>
<proteinExistence type="predicted"/>
<dbReference type="CDD" id="cd06257">
    <property type="entry name" value="DnaJ"/>
    <property type="match status" value="1"/>
</dbReference>
<dbReference type="SUPFAM" id="SSF46565">
    <property type="entry name" value="Chaperone J-domain"/>
    <property type="match status" value="1"/>
</dbReference>
<evidence type="ECO:0000259" key="2">
    <source>
        <dbReference type="PROSITE" id="PS50076"/>
    </source>
</evidence>
<keyword evidence="1" id="KW-0143">Chaperone</keyword>
<dbReference type="GO" id="GO:0005737">
    <property type="term" value="C:cytoplasm"/>
    <property type="evidence" value="ECO:0007669"/>
    <property type="project" value="TreeGrafter"/>
</dbReference>
<evidence type="ECO:0000313" key="3">
    <source>
        <dbReference type="EMBL" id="MCC0177366.1"/>
    </source>
</evidence>
<dbReference type="PRINTS" id="PR00625">
    <property type="entry name" value="JDOMAIN"/>
</dbReference>
<dbReference type="InterPro" id="IPR008971">
    <property type="entry name" value="HSP40/DnaJ_pept-bd"/>
</dbReference>
<gene>
    <name evidence="3" type="ORF">I4641_10300</name>
</gene>
<comment type="caution">
    <text evidence="3">The sequence shown here is derived from an EMBL/GenBank/DDBJ whole genome shotgun (WGS) entry which is preliminary data.</text>
</comment>
<organism evidence="3 4">
    <name type="scientific">Waterburya agarophytonicola KI4</name>
    <dbReference type="NCBI Taxonomy" id="2874699"/>
    <lineage>
        <taxon>Bacteria</taxon>
        <taxon>Bacillati</taxon>
        <taxon>Cyanobacteriota</taxon>
        <taxon>Cyanophyceae</taxon>
        <taxon>Pleurocapsales</taxon>
        <taxon>Hyellaceae</taxon>
        <taxon>Waterburya</taxon>
        <taxon>Waterburya agarophytonicola</taxon>
    </lineage>
</organism>
<dbReference type="EMBL" id="JADWDC010000021">
    <property type="protein sequence ID" value="MCC0177366.1"/>
    <property type="molecule type" value="Genomic_DNA"/>
</dbReference>
<sequence length="339" mass="37565">MASTEFKDYYAILGVSKTASADEIKKQFRKQALKYHPDRNQGNKAAEAKFKELSEAYEVLGDSDKRSQYDNFGQYWQQSPSSGYSNSNTYTSNTYTSNNTKVDFSSTDFSQYGNFEEFINELLGRFSTPETSNDNSQNYSYQTSKKSNFSSNFQDVNTTTQQAANSEASISLSFLEAFKGTTKRINLGSEVVEVRIPAGAKPGTKIRLAGKGQAGYGQSRGDLYLNVNLTPHSFFYFEGDNLVCEVPIAPDEAVLGTSISVPTPDGSVSMKVPPGIASGQVLRLRGKGWSSPKGNRTDQLVKIMIAIPKQLTGEEKEYYEKIRDIRSENPRDSIKNIGL</sequence>
<dbReference type="Pfam" id="PF01556">
    <property type="entry name" value="DnaJ_C"/>
    <property type="match status" value="1"/>
</dbReference>
<dbReference type="FunFam" id="2.60.260.20:FF:000013">
    <property type="entry name" value="DnaJ subfamily B member 11"/>
    <property type="match status" value="1"/>
</dbReference>
<dbReference type="InterPro" id="IPR001623">
    <property type="entry name" value="DnaJ_domain"/>
</dbReference>
<evidence type="ECO:0000256" key="1">
    <source>
        <dbReference type="ARBA" id="ARBA00023186"/>
    </source>
</evidence>
<dbReference type="PANTHER" id="PTHR43096:SF52">
    <property type="entry name" value="DNAJ HOMOLOG 1, MITOCHONDRIAL-RELATED"/>
    <property type="match status" value="1"/>
</dbReference>
<dbReference type="PROSITE" id="PS00636">
    <property type="entry name" value="DNAJ_1"/>
    <property type="match status" value="1"/>
</dbReference>
<dbReference type="InterPro" id="IPR036869">
    <property type="entry name" value="J_dom_sf"/>
</dbReference>
<dbReference type="CDD" id="cd10747">
    <property type="entry name" value="DnaJ_C"/>
    <property type="match status" value="1"/>
</dbReference>
<reference evidence="3" key="1">
    <citation type="journal article" date="2021" name="Antonie Van Leeuwenhoek">
        <title>Draft genome and description of Waterburya agarophytonicola gen. nov. sp. nov. (Pleurocapsales, Cyanobacteria): a seaweed symbiont.</title>
        <authorList>
            <person name="Bonthond G."/>
            <person name="Shalygin S."/>
            <person name="Bayer T."/>
            <person name="Weinberger F."/>
        </authorList>
    </citation>
    <scope>NUCLEOTIDE SEQUENCE</scope>
    <source>
        <strain evidence="3">KI4</strain>
    </source>
</reference>
<accession>A0A964BR77</accession>
<protein>
    <submittedName>
        <fullName evidence="3">DnaJ domain-containing protein</fullName>
    </submittedName>
</protein>
<dbReference type="Pfam" id="PF00226">
    <property type="entry name" value="DnaJ"/>
    <property type="match status" value="1"/>
</dbReference>
<dbReference type="Gene3D" id="2.60.260.20">
    <property type="entry name" value="Urease metallochaperone UreE, N-terminal domain"/>
    <property type="match status" value="2"/>
</dbReference>
<dbReference type="GO" id="GO:0042026">
    <property type="term" value="P:protein refolding"/>
    <property type="evidence" value="ECO:0007669"/>
    <property type="project" value="TreeGrafter"/>
</dbReference>
<feature type="domain" description="J" evidence="2">
    <location>
        <begin position="8"/>
        <end position="73"/>
    </location>
</feature>
<dbReference type="AlphaFoldDB" id="A0A964BR77"/>
<dbReference type="PANTHER" id="PTHR43096">
    <property type="entry name" value="DNAJ HOMOLOG 1, MITOCHONDRIAL-RELATED"/>
    <property type="match status" value="1"/>
</dbReference>
<name>A0A964BR77_9CYAN</name>
<dbReference type="InterPro" id="IPR002939">
    <property type="entry name" value="DnaJ_C"/>
</dbReference>
<dbReference type="Proteomes" id="UP000729733">
    <property type="component" value="Unassembled WGS sequence"/>
</dbReference>
<dbReference type="SUPFAM" id="SSF49493">
    <property type="entry name" value="HSP40/DnaJ peptide-binding domain"/>
    <property type="match status" value="2"/>
</dbReference>
<dbReference type="Gene3D" id="1.10.287.110">
    <property type="entry name" value="DnaJ domain"/>
    <property type="match status" value="1"/>
</dbReference>
<evidence type="ECO:0000313" key="4">
    <source>
        <dbReference type="Proteomes" id="UP000729733"/>
    </source>
</evidence>
<dbReference type="InterPro" id="IPR018253">
    <property type="entry name" value="DnaJ_domain_CS"/>
</dbReference>
<dbReference type="RefSeq" id="WP_229640430.1">
    <property type="nucleotide sequence ID" value="NZ_JADWDC010000021.1"/>
</dbReference>